<accession>A0A137SEV5</accession>
<feature type="compositionally biased region" description="Polar residues" evidence="1">
    <location>
        <begin position="121"/>
        <end position="132"/>
    </location>
</feature>
<dbReference type="EMBL" id="LOCO01000004">
    <property type="protein sequence ID" value="KXO10955.1"/>
    <property type="molecule type" value="Genomic_DNA"/>
</dbReference>
<evidence type="ECO:0000313" key="3">
    <source>
        <dbReference type="Proteomes" id="UP000070282"/>
    </source>
</evidence>
<dbReference type="RefSeq" id="WP_061331502.1">
    <property type="nucleotide sequence ID" value="NZ_LOCO01000004.1"/>
</dbReference>
<evidence type="ECO:0000256" key="1">
    <source>
        <dbReference type="SAM" id="MobiDB-lite"/>
    </source>
</evidence>
<feature type="compositionally biased region" description="Low complexity" evidence="1">
    <location>
        <begin position="133"/>
        <end position="150"/>
    </location>
</feature>
<dbReference type="AlphaFoldDB" id="A0A137SEV5"/>
<organism evidence="2 3">
    <name type="scientific">Marinobacter excellens LAMA 842</name>
    <dbReference type="NCBI Taxonomy" id="1306954"/>
    <lineage>
        <taxon>Bacteria</taxon>
        <taxon>Pseudomonadati</taxon>
        <taxon>Pseudomonadota</taxon>
        <taxon>Gammaproteobacteria</taxon>
        <taxon>Pseudomonadales</taxon>
        <taxon>Marinobacteraceae</taxon>
        <taxon>Marinobacter</taxon>
    </lineage>
</organism>
<feature type="region of interest" description="Disordered" evidence="1">
    <location>
        <begin position="104"/>
        <end position="150"/>
    </location>
</feature>
<dbReference type="InterPro" id="IPR008727">
    <property type="entry name" value="PAAR_motif"/>
</dbReference>
<proteinExistence type="predicted"/>
<gene>
    <name evidence="2" type="ORF">J122_1082</name>
</gene>
<dbReference type="Proteomes" id="UP000070282">
    <property type="component" value="Unassembled WGS sequence"/>
</dbReference>
<name>A0A137SEV5_9GAMM</name>
<protein>
    <submittedName>
        <fullName evidence="2">Uropathogenic specific protein</fullName>
    </submittedName>
</protein>
<keyword evidence="3" id="KW-1185">Reference proteome</keyword>
<evidence type="ECO:0000313" key="2">
    <source>
        <dbReference type="EMBL" id="KXO10955.1"/>
    </source>
</evidence>
<dbReference type="Pfam" id="PF05488">
    <property type="entry name" value="PAAR_motif"/>
    <property type="match status" value="1"/>
</dbReference>
<dbReference type="Gene3D" id="2.60.200.60">
    <property type="match status" value="1"/>
</dbReference>
<reference evidence="3" key="1">
    <citation type="submission" date="2015-12" db="EMBL/GenBank/DDBJ databases">
        <authorList>
            <person name="Lima A."/>
            <person name="Farahani Zayas N."/>
            <person name="Castro Da Silva M.A."/>
            <person name="Cabral A."/>
            <person name="Pessatti M.L."/>
        </authorList>
    </citation>
    <scope>NUCLEOTIDE SEQUENCE [LARGE SCALE GENOMIC DNA]</scope>
    <source>
        <strain evidence="3">LAMA 842</strain>
    </source>
</reference>
<sequence>MSKKVVLLGDLGTEHQGFPPTPVIAGSPDVLIDGKPVARVGDPLAPHSKPKHPPHPRAIAAGSATVLINGIPAAVTGSAISCGGVTIGSGSVVIGDTFTPTPFSGISPAPSKPAPQAASRANLSGSAIPESQSASGVGNGTNNASAGGAAASSMAASTPISSPTKDQSQAAVEPGYHVVQTPISKTELLSALYGDASAKPDHFDRLNPGLGGQLMPGEMVVLGDPEGMECTQKEVELMEVAAQMNAQVRSLEQDEAQFLVKYYDLLEAITSTGSAGLGAGAVMVSKQISSIESTLKNIERLHQDSYRKHGHLNHPEFFEKRRALFKELDFALGKVARKGMSLDDDAKLKRSLGLSSKSIVHNWKTAGVGGIPGYATHYERVARGAKYARNVGYLAVTLDVSMSAMKIREACTAGDERGCQVVAYQEGGKLTGSMLGGVIGGGLAGATCLSFGVTTAGIGGVACAVIAGGLGAAGGGYAGGVGGETIGAKLREVIHE</sequence>
<comment type="caution">
    <text evidence="2">The sequence shown here is derived from an EMBL/GenBank/DDBJ whole genome shotgun (WGS) entry which is preliminary data.</text>
</comment>
<dbReference type="NCBIfam" id="NF033420">
    <property type="entry name" value="T6SS_PAAR_dom"/>
    <property type="match status" value="1"/>
</dbReference>
<dbReference type="CDD" id="cd14737">
    <property type="entry name" value="PAAR_1"/>
    <property type="match status" value="1"/>
</dbReference>
<dbReference type="PATRIC" id="fig|1306954.6.peg.2960"/>